<keyword evidence="3" id="KW-1185">Reference proteome</keyword>
<dbReference type="EMBL" id="BAAARB010000003">
    <property type="protein sequence ID" value="GAA2371301.1"/>
    <property type="molecule type" value="Genomic_DNA"/>
</dbReference>
<proteinExistence type="predicted"/>
<feature type="compositionally biased region" description="Low complexity" evidence="1">
    <location>
        <begin position="42"/>
        <end position="60"/>
    </location>
</feature>
<evidence type="ECO:0000313" key="3">
    <source>
        <dbReference type="Proteomes" id="UP001501170"/>
    </source>
</evidence>
<organism evidence="2 3">
    <name type="scientific">Gordonia cholesterolivorans</name>
    <dbReference type="NCBI Taxonomy" id="559625"/>
    <lineage>
        <taxon>Bacteria</taxon>
        <taxon>Bacillati</taxon>
        <taxon>Actinomycetota</taxon>
        <taxon>Actinomycetes</taxon>
        <taxon>Mycobacteriales</taxon>
        <taxon>Gordoniaceae</taxon>
        <taxon>Gordonia</taxon>
    </lineage>
</organism>
<evidence type="ECO:0000313" key="2">
    <source>
        <dbReference type="EMBL" id="GAA2371301.1"/>
    </source>
</evidence>
<dbReference type="Proteomes" id="UP001501170">
    <property type="component" value="Unassembled WGS sequence"/>
</dbReference>
<evidence type="ECO:0000256" key="1">
    <source>
        <dbReference type="SAM" id="MobiDB-lite"/>
    </source>
</evidence>
<accession>A0ABN3H7L2</accession>
<protein>
    <submittedName>
        <fullName evidence="2">Uncharacterized protein</fullName>
    </submittedName>
</protein>
<sequence>MIGAPARRGSDTVHQTVVSVGPYRFSMVRSGAQRATSSGGQASPATASTRRSSSPCGSAAASAAGVMQAWVTRFARRKSDSSTPPSSPAGATTIVDALPKAIIISNTEASKLGDANCSDREPGTSCMCARCSATRFASPRWVTTTPLGRPVDPEV</sequence>
<feature type="region of interest" description="Disordered" evidence="1">
    <location>
        <begin position="31"/>
        <end position="60"/>
    </location>
</feature>
<reference evidence="2 3" key="1">
    <citation type="journal article" date="2019" name="Int. J. Syst. Evol. Microbiol.">
        <title>The Global Catalogue of Microorganisms (GCM) 10K type strain sequencing project: providing services to taxonomists for standard genome sequencing and annotation.</title>
        <authorList>
            <consortium name="The Broad Institute Genomics Platform"/>
            <consortium name="The Broad Institute Genome Sequencing Center for Infectious Disease"/>
            <person name="Wu L."/>
            <person name="Ma J."/>
        </authorList>
    </citation>
    <scope>NUCLEOTIDE SEQUENCE [LARGE SCALE GENOMIC DNA]</scope>
    <source>
        <strain evidence="2 3">JCM 16227</strain>
    </source>
</reference>
<gene>
    <name evidence="2" type="ORF">GCM10009855_08260</name>
</gene>
<name>A0ABN3H7L2_9ACTN</name>
<comment type="caution">
    <text evidence="2">The sequence shown here is derived from an EMBL/GenBank/DDBJ whole genome shotgun (WGS) entry which is preliminary data.</text>
</comment>